<dbReference type="InterPro" id="IPR006175">
    <property type="entry name" value="YjgF/YER057c/UK114"/>
</dbReference>
<dbReference type="Gene3D" id="3.30.1330.40">
    <property type="entry name" value="RutC-like"/>
    <property type="match status" value="1"/>
</dbReference>
<dbReference type="AlphaFoldDB" id="A0A0R0CM31"/>
<dbReference type="InterPro" id="IPR019897">
    <property type="entry name" value="RidA_CS"/>
</dbReference>
<dbReference type="PROSITE" id="PS01094">
    <property type="entry name" value="UPF0076"/>
    <property type="match status" value="1"/>
</dbReference>
<sequence>MLERFDVGPRMSEMTVHNKVAYLSGQIPEDTSQDITGQTRQVLEEIDKLLVQVASDKQHVLRAEIFLADMADFDGMNAAWDEWVVPGMTPARATVEAKLAHAEWKVEIVVTAAVP</sequence>
<comment type="similarity">
    <text evidence="1">Belongs to the RutC family.</text>
</comment>
<accession>A0A0R0CM31</accession>
<dbReference type="EMBL" id="LDJK01000080">
    <property type="protein sequence ID" value="KRG70470.1"/>
    <property type="molecule type" value="Genomic_DNA"/>
</dbReference>
<evidence type="ECO:0000313" key="3">
    <source>
        <dbReference type="Proteomes" id="UP000051386"/>
    </source>
</evidence>
<reference evidence="2 3" key="1">
    <citation type="submission" date="2015-05" db="EMBL/GenBank/DDBJ databases">
        <title>Genome sequencing and analysis of members of genus Stenotrophomonas.</title>
        <authorList>
            <person name="Patil P.P."/>
            <person name="Midha S."/>
            <person name="Patil P.B."/>
        </authorList>
    </citation>
    <scope>NUCLEOTIDE SEQUENCE [LARGE SCALE GENOMIC DNA]</scope>
    <source>
        <strain evidence="2 3">DSM 21508</strain>
    </source>
</reference>
<evidence type="ECO:0000256" key="1">
    <source>
        <dbReference type="ARBA" id="ARBA00010552"/>
    </source>
</evidence>
<keyword evidence="3" id="KW-1185">Reference proteome</keyword>
<dbReference type="SUPFAM" id="SSF55298">
    <property type="entry name" value="YjgF-like"/>
    <property type="match status" value="1"/>
</dbReference>
<name>A0A0R0CM31_9GAMM</name>
<dbReference type="Proteomes" id="UP000051386">
    <property type="component" value="Unassembled WGS sequence"/>
</dbReference>
<dbReference type="InterPro" id="IPR035959">
    <property type="entry name" value="RutC-like_sf"/>
</dbReference>
<dbReference type="Pfam" id="PF01042">
    <property type="entry name" value="Ribonuc_L-PSP"/>
    <property type="match status" value="1"/>
</dbReference>
<dbReference type="RefSeq" id="WP_057687216.1">
    <property type="nucleotide sequence ID" value="NZ_DAMBRS010000014.1"/>
</dbReference>
<dbReference type="PATRIC" id="fig|517011.3.peg.3230"/>
<organism evidence="2 3">
    <name type="scientific">Stenotrophomonas chelatiphaga</name>
    <dbReference type="NCBI Taxonomy" id="517011"/>
    <lineage>
        <taxon>Bacteria</taxon>
        <taxon>Pseudomonadati</taxon>
        <taxon>Pseudomonadota</taxon>
        <taxon>Gammaproteobacteria</taxon>
        <taxon>Lysobacterales</taxon>
        <taxon>Lysobacteraceae</taxon>
        <taxon>Stenotrophomonas</taxon>
    </lineage>
</organism>
<dbReference type="InterPro" id="IPR035709">
    <property type="entry name" value="YoaB-like"/>
</dbReference>
<dbReference type="CDD" id="cd06150">
    <property type="entry name" value="YjgF_YER057c_UK114_like_2"/>
    <property type="match status" value="1"/>
</dbReference>
<dbReference type="PANTHER" id="PTHR47328">
    <property type="match status" value="1"/>
</dbReference>
<proteinExistence type="inferred from homology"/>
<gene>
    <name evidence="2" type="ORF">ABB28_15230</name>
</gene>
<protein>
    <submittedName>
        <fullName evidence="2">Aminoacrylate peracid reductase</fullName>
    </submittedName>
</protein>
<dbReference type="PANTHER" id="PTHR47328:SF1">
    <property type="entry name" value="RUTC FAMILY PROTEIN YOAB"/>
    <property type="match status" value="1"/>
</dbReference>
<comment type="caution">
    <text evidence="2">The sequence shown here is derived from an EMBL/GenBank/DDBJ whole genome shotgun (WGS) entry which is preliminary data.</text>
</comment>
<evidence type="ECO:0000313" key="2">
    <source>
        <dbReference type="EMBL" id="KRG70470.1"/>
    </source>
</evidence>